<dbReference type="Pfam" id="PF01432">
    <property type="entry name" value="Peptidase_M3"/>
    <property type="match status" value="1"/>
</dbReference>
<keyword evidence="5 7" id="KW-0862">Zinc</keyword>
<comment type="similarity">
    <text evidence="1 7">Belongs to the peptidase M3 family.</text>
</comment>
<accession>V5SBN0</accession>
<evidence type="ECO:0000259" key="9">
    <source>
        <dbReference type="Pfam" id="PF01432"/>
    </source>
</evidence>
<dbReference type="GO" id="GO:0006508">
    <property type="term" value="P:proteolysis"/>
    <property type="evidence" value="ECO:0007669"/>
    <property type="project" value="UniProtKB-KW"/>
</dbReference>
<evidence type="ECO:0000313" key="10">
    <source>
        <dbReference type="EMBL" id="AHB47374.1"/>
    </source>
</evidence>
<dbReference type="InterPro" id="IPR024079">
    <property type="entry name" value="MetalloPept_cat_dom_sf"/>
</dbReference>
<dbReference type="SUPFAM" id="SSF55486">
    <property type="entry name" value="Metalloproteases ('zincins'), catalytic domain"/>
    <property type="match status" value="1"/>
</dbReference>
<dbReference type="Gene3D" id="1.10.1370.40">
    <property type="match status" value="1"/>
</dbReference>
<keyword evidence="6 7" id="KW-0482">Metalloprotease</keyword>
<dbReference type="InterPro" id="IPR034005">
    <property type="entry name" value="M3A_DCP"/>
</dbReference>
<dbReference type="Gene3D" id="3.40.390.10">
    <property type="entry name" value="Collagenase (Catalytic Domain)"/>
    <property type="match status" value="1"/>
</dbReference>
<dbReference type="PANTHER" id="PTHR43660">
    <property type="entry name" value="DIPEPTIDYL CARBOXYPEPTIDASE"/>
    <property type="match status" value="1"/>
</dbReference>
<evidence type="ECO:0000256" key="8">
    <source>
        <dbReference type="SAM" id="MobiDB-lite"/>
    </source>
</evidence>
<dbReference type="PATRIC" id="fig|1029756.8.peg.329"/>
<evidence type="ECO:0000256" key="3">
    <source>
        <dbReference type="ARBA" id="ARBA00022723"/>
    </source>
</evidence>
<dbReference type="GO" id="GO:0004180">
    <property type="term" value="F:carboxypeptidase activity"/>
    <property type="evidence" value="ECO:0007669"/>
    <property type="project" value="TreeGrafter"/>
</dbReference>
<keyword evidence="4 7" id="KW-0378">Hydrolase</keyword>
<gene>
    <name evidence="10" type="ORF">W911_01545</name>
</gene>
<dbReference type="PANTHER" id="PTHR43660:SF1">
    <property type="entry name" value="DIPEPTIDYL CARBOXYPEPTIDASE"/>
    <property type="match status" value="1"/>
</dbReference>
<organism evidence="10 11">
    <name type="scientific">Hyphomicrobium nitrativorans NL23</name>
    <dbReference type="NCBI Taxonomy" id="1029756"/>
    <lineage>
        <taxon>Bacteria</taxon>
        <taxon>Pseudomonadati</taxon>
        <taxon>Pseudomonadota</taxon>
        <taxon>Alphaproteobacteria</taxon>
        <taxon>Hyphomicrobiales</taxon>
        <taxon>Hyphomicrobiaceae</taxon>
        <taxon>Hyphomicrobium</taxon>
    </lineage>
</organism>
<protein>
    <submittedName>
        <fullName evidence="10">Peptidase M3</fullName>
    </submittedName>
</protein>
<evidence type="ECO:0000256" key="6">
    <source>
        <dbReference type="ARBA" id="ARBA00023049"/>
    </source>
</evidence>
<evidence type="ECO:0000256" key="4">
    <source>
        <dbReference type="ARBA" id="ARBA00022801"/>
    </source>
</evidence>
<dbReference type="GO" id="GO:0005829">
    <property type="term" value="C:cytosol"/>
    <property type="evidence" value="ECO:0007669"/>
    <property type="project" value="UniProtKB-ARBA"/>
</dbReference>
<evidence type="ECO:0000256" key="2">
    <source>
        <dbReference type="ARBA" id="ARBA00022670"/>
    </source>
</evidence>
<evidence type="ECO:0000256" key="7">
    <source>
        <dbReference type="RuleBase" id="RU003435"/>
    </source>
</evidence>
<reference evidence="10 11" key="1">
    <citation type="journal article" date="2014" name="Genome Announc.">
        <title>Complete Genome Sequence of Hyphomicrobium nitrativorans Strain NL23, a Denitrifying Bacterium Isolated from Biofilm of a Methanol-Fed Denitrification System Treating Seawater at the Montreal Biodome.</title>
        <authorList>
            <person name="Martineau C."/>
            <person name="Villeneuve C."/>
            <person name="Mauffrey F."/>
            <person name="Villemur R."/>
        </authorList>
    </citation>
    <scope>NUCLEOTIDE SEQUENCE [LARGE SCALE GENOMIC DNA]</scope>
    <source>
        <strain evidence="10">NL23</strain>
    </source>
</reference>
<evidence type="ECO:0000313" key="11">
    <source>
        <dbReference type="Proteomes" id="UP000018542"/>
    </source>
</evidence>
<dbReference type="KEGG" id="hni:W911_01545"/>
<dbReference type="InterPro" id="IPR024077">
    <property type="entry name" value="Neurolysin/TOP_dom2"/>
</dbReference>
<dbReference type="RefSeq" id="WP_023785745.1">
    <property type="nucleotide sequence ID" value="NC_022997.1"/>
</dbReference>
<dbReference type="HOGENOM" id="CLU_001805_4_0_5"/>
<dbReference type="Gene3D" id="1.10.1370.10">
    <property type="entry name" value="Neurolysin, domain 3"/>
    <property type="match status" value="1"/>
</dbReference>
<dbReference type="AlphaFoldDB" id="V5SBN0"/>
<dbReference type="EMBL" id="CP006912">
    <property type="protein sequence ID" value="AHB47374.1"/>
    <property type="molecule type" value="Genomic_DNA"/>
</dbReference>
<dbReference type="InterPro" id="IPR045090">
    <property type="entry name" value="Pept_M3A_M3B"/>
</dbReference>
<feature type="region of interest" description="Disordered" evidence="8">
    <location>
        <begin position="1"/>
        <end position="29"/>
    </location>
</feature>
<sequence length="701" mass="78129">MAKSGAKTGGKKTGGTKTTEARKPATNPLLATWRTPFKAPPFASIAPHHFPPAFKAALKAHRDEIAAIAGATSKPSFANTVVALEKSGALLNRVADVFFNLTSAHTNAELEAIQRDVAPLLAKHQSAVLLNRRLFLRIDDLHARRERLGLDAEALRLLERVHTNFVRAGAKLDAKSRKRIAEINTELATLGTAFNQNVLADEQAWHMILDGERDLAGLPDSVRAAAAQAAADLGKPGLHAITLARSSVEPFLQFSARRDLREEAWKAWVRRGELGGKTDNRKIIVRMIALRRELAGLLGYENYAAYVLDDTMAKTPDTVRGLLDKVWPAGLKRAQAERDALEARARADGGNFDIAAWDWRYYAEKERKARYDLDEAEVRSYLTLDNVLAAAFDTAGRLFGIKFEERFDIPRYHDDVRTWEVTTKTGGKHVGLFLADYFARPSKRSGAWMSSYRTQHKLKGEVRPIVVNVMSVARGAPGEPMLLSFDDARTLFHEMGHGLHGLLSDVTYPSLAMTNVLHDFVELPSQLYEHWLSRPEVLKRFATHVKTGKPIPDRILKQLAAARTFNQGFQTVEYTASTLLDLELHTREDAGELDVDAFERDVLARIGMPAEITPRHRIPHFQHIIGGYAAGYYSYLWSEVMDADAFAAFEEAGDVFDRKTANKLKTHIYSAGDRRDALDAYVAFRGRPPEIDGLLRKRGLA</sequence>
<dbReference type="GO" id="GO:0046872">
    <property type="term" value="F:metal ion binding"/>
    <property type="evidence" value="ECO:0007669"/>
    <property type="project" value="UniProtKB-UniRule"/>
</dbReference>
<proteinExistence type="inferred from homology"/>
<dbReference type="Proteomes" id="UP000018542">
    <property type="component" value="Chromosome"/>
</dbReference>
<dbReference type="GO" id="GO:0004222">
    <property type="term" value="F:metalloendopeptidase activity"/>
    <property type="evidence" value="ECO:0007669"/>
    <property type="project" value="InterPro"/>
</dbReference>
<dbReference type="CDD" id="cd06456">
    <property type="entry name" value="M3A_DCP"/>
    <property type="match status" value="1"/>
</dbReference>
<comment type="cofactor">
    <cofactor evidence="7">
        <name>Zn(2+)</name>
        <dbReference type="ChEBI" id="CHEBI:29105"/>
    </cofactor>
    <text evidence="7">Binds 1 zinc ion.</text>
</comment>
<keyword evidence="2 7" id="KW-0645">Protease</keyword>
<dbReference type="FunFam" id="3.40.390.10:FF:000009">
    <property type="entry name" value="Oligopeptidase A"/>
    <property type="match status" value="1"/>
</dbReference>
<evidence type="ECO:0000256" key="5">
    <source>
        <dbReference type="ARBA" id="ARBA00022833"/>
    </source>
</evidence>
<evidence type="ECO:0000256" key="1">
    <source>
        <dbReference type="ARBA" id="ARBA00006040"/>
    </source>
</evidence>
<keyword evidence="3 7" id="KW-0479">Metal-binding</keyword>
<dbReference type="OrthoDB" id="9773538at2"/>
<keyword evidence="11" id="KW-1185">Reference proteome</keyword>
<feature type="domain" description="Peptidase M3A/M3B catalytic" evidence="9">
    <location>
        <begin position="254"/>
        <end position="699"/>
    </location>
</feature>
<name>V5SBN0_9HYPH</name>
<dbReference type="InterPro" id="IPR001567">
    <property type="entry name" value="Pept_M3A_M3B_dom"/>
</dbReference>